<dbReference type="PANTHER" id="PTHR43861:SF1">
    <property type="entry name" value="TRANS-ACONITATE 2-METHYLTRANSFERASE"/>
    <property type="match status" value="1"/>
</dbReference>
<comment type="subcellular location">
    <subcellularLocation>
        <location evidence="5">Cytoplasm</location>
    </subcellularLocation>
</comment>
<evidence type="ECO:0000256" key="3">
    <source>
        <dbReference type="ARBA" id="ARBA00022679"/>
    </source>
</evidence>
<dbReference type="HAMAP" id="MF_00560">
    <property type="entry name" value="Tran_acon_Me_trans"/>
    <property type="match status" value="1"/>
</dbReference>
<organism evidence="8 10">
    <name type="scientific">Uruburuella suis</name>
    <dbReference type="NCBI Taxonomy" id="252130"/>
    <lineage>
        <taxon>Bacteria</taxon>
        <taxon>Pseudomonadati</taxon>
        <taxon>Pseudomonadota</taxon>
        <taxon>Betaproteobacteria</taxon>
        <taxon>Neisseriales</taxon>
        <taxon>Neisseriaceae</taxon>
        <taxon>Uruburuella</taxon>
    </lineage>
</organism>
<accession>A0AAE9KHP5</accession>
<dbReference type="InterPro" id="IPR029063">
    <property type="entry name" value="SAM-dependent_MTases_sf"/>
</dbReference>
<feature type="domain" description="Methyltransferase" evidence="6">
    <location>
        <begin position="34"/>
        <end position="167"/>
    </location>
</feature>
<evidence type="ECO:0000256" key="1">
    <source>
        <dbReference type="ARBA" id="ARBA00022490"/>
    </source>
</evidence>
<dbReference type="InterPro" id="IPR023149">
    <property type="entry name" value="Trans_acon_MeTrfase_C"/>
</dbReference>
<proteinExistence type="inferred from homology"/>
<evidence type="ECO:0000256" key="2">
    <source>
        <dbReference type="ARBA" id="ARBA00022603"/>
    </source>
</evidence>
<reference evidence="7 9" key="1">
    <citation type="submission" date="2019-03" db="EMBL/GenBank/DDBJ databases">
        <title>Genomic Encyclopedia of Type Strains, Phase IV (KMG-IV): sequencing the most valuable type-strain genomes for metagenomic binning, comparative biology and taxonomic classification.</title>
        <authorList>
            <person name="Goeker M."/>
        </authorList>
    </citation>
    <scope>NUCLEOTIDE SEQUENCE [LARGE SCALE GENOMIC DNA]</scope>
    <source>
        <strain evidence="7 9">DSM 17474</strain>
    </source>
</reference>
<dbReference type="NCBIfam" id="NF002463">
    <property type="entry name" value="PRK01683.1"/>
    <property type="match status" value="1"/>
</dbReference>
<evidence type="ECO:0000256" key="5">
    <source>
        <dbReference type="HAMAP-Rule" id="MF_00560"/>
    </source>
</evidence>
<dbReference type="Proteomes" id="UP000829756">
    <property type="component" value="Chromosome"/>
</dbReference>
<dbReference type="GO" id="GO:0005737">
    <property type="term" value="C:cytoplasm"/>
    <property type="evidence" value="ECO:0007669"/>
    <property type="project" value="UniProtKB-SubCell"/>
</dbReference>
<protein>
    <recommendedName>
        <fullName evidence="5">Trans-aconitate 2-methyltransferase</fullName>
        <ecNumber evidence="5">2.1.1.144</ecNumber>
    </recommendedName>
</protein>
<dbReference type="GO" id="GO:0032259">
    <property type="term" value="P:methylation"/>
    <property type="evidence" value="ECO:0007669"/>
    <property type="project" value="UniProtKB-KW"/>
</dbReference>
<dbReference type="GO" id="GO:0030798">
    <property type="term" value="F:trans-aconitate 2-methyltransferase activity"/>
    <property type="evidence" value="ECO:0007669"/>
    <property type="project" value="UniProtKB-UniRule"/>
</dbReference>
<evidence type="ECO:0000313" key="8">
    <source>
        <dbReference type="EMBL" id="UOO80235.1"/>
    </source>
</evidence>
<evidence type="ECO:0000259" key="6">
    <source>
        <dbReference type="Pfam" id="PF13847"/>
    </source>
</evidence>
<dbReference type="EMBL" id="CP091507">
    <property type="protein sequence ID" value="UOO80235.1"/>
    <property type="molecule type" value="Genomic_DNA"/>
</dbReference>
<dbReference type="Pfam" id="PF13847">
    <property type="entry name" value="Methyltransf_31"/>
    <property type="match status" value="1"/>
</dbReference>
<keyword evidence="4 5" id="KW-0949">S-adenosyl-L-methionine</keyword>
<comment type="similarity">
    <text evidence="5">Belongs to the methyltransferase superfamily. Tam family.</text>
</comment>
<keyword evidence="9" id="KW-1185">Reference proteome</keyword>
<dbReference type="Gene3D" id="1.10.150.290">
    <property type="entry name" value="S-adenosyl-L-methionine-dependent methyltransferases"/>
    <property type="match status" value="1"/>
</dbReference>
<evidence type="ECO:0000313" key="7">
    <source>
        <dbReference type="EMBL" id="TCP06431.1"/>
    </source>
</evidence>
<comment type="catalytic activity">
    <reaction evidence="5">
        <text>trans-aconitate + S-adenosyl-L-methionine = (E)-3-(methoxycarbonyl)pent-2-enedioate + S-adenosyl-L-homocysteine</text>
        <dbReference type="Rhea" id="RHEA:14969"/>
        <dbReference type="ChEBI" id="CHEBI:15708"/>
        <dbReference type="ChEBI" id="CHEBI:57470"/>
        <dbReference type="ChEBI" id="CHEBI:57856"/>
        <dbReference type="ChEBI" id="CHEBI:59789"/>
        <dbReference type="EC" id="2.1.1.144"/>
    </reaction>
</comment>
<evidence type="ECO:0000256" key="4">
    <source>
        <dbReference type="ARBA" id="ARBA00022691"/>
    </source>
</evidence>
<keyword evidence="1 5" id="KW-0963">Cytoplasm</keyword>
<dbReference type="EMBL" id="SLXE01000012">
    <property type="protein sequence ID" value="TCP06431.1"/>
    <property type="molecule type" value="Genomic_DNA"/>
</dbReference>
<comment type="function">
    <text evidence="5">Catalyzes the S-adenosylmethionine monomethyl esterification of trans-aconitate.</text>
</comment>
<dbReference type="CDD" id="cd02440">
    <property type="entry name" value="AdoMet_MTases"/>
    <property type="match status" value="1"/>
</dbReference>
<sequence length="267" mass="29966">MTKEWNPDLYRRFEAERTRPAAELLARIPPKAFTRVVDLGCGPGNSTALLRQAYPNAALTGVDTSAAMLEQAAARVPSAQFIQADFTDWQSDAPPDLLFANAALQWAGNHADLLPRLVEQLAEGGVLAVQMPDNLEQLSHLLMAETARLPQWQPQMQAMKNRRPLAEAEEYYDILTAASCSVDIWRTTYYHIMPDAEAIVHWFRATGLRPFLNRLTEAEQAAFCADYLEKLRAAYPQQADGNVLLAFPRLFFVAEKSKQRHVLLKNA</sequence>
<dbReference type="Gene3D" id="3.40.50.150">
    <property type="entry name" value="Vaccinia Virus protein VP39"/>
    <property type="match status" value="1"/>
</dbReference>
<reference evidence="8" key="3">
    <citation type="journal article" date="2022" name="Res Sq">
        <title>Evolution of multicellular longitudinally dividing oral cavity symbionts (Neisseriaceae).</title>
        <authorList>
            <person name="Nyongesa S."/>
            <person name="Weber P."/>
            <person name="Bernet E."/>
            <person name="Pullido F."/>
            <person name="Nieckarz M."/>
            <person name="Delaby M."/>
            <person name="Nieves C."/>
            <person name="Viehboeck T."/>
            <person name="Krause N."/>
            <person name="Rivera-Millot A."/>
            <person name="Nakamura A."/>
            <person name="Vischer N."/>
            <person name="VanNieuwenhze M."/>
            <person name="Brun Y."/>
            <person name="Cava F."/>
            <person name="Bulgheresi S."/>
            <person name="Veyrier F."/>
        </authorList>
    </citation>
    <scope>NUCLEOTIDE SEQUENCE</scope>
    <source>
        <strain evidence="8">1258/02</strain>
    </source>
</reference>
<dbReference type="KEGG" id="usu:LVJ78_04270"/>
<reference evidence="8" key="2">
    <citation type="submission" date="2021-12" db="EMBL/GenBank/DDBJ databases">
        <authorList>
            <person name="Veyrier F.J."/>
        </authorList>
    </citation>
    <scope>NUCLEOTIDE SEQUENCE</scope>
    <source>
        <strain evidence="8">1258/02</strain>
    </source>
</reference>
<dbReference type="RefSeq" id="WP_132953811.1">
    <property type="nucleotide sequence ID" value="NZ_CP091507.1"/>
</dbReference>
<dbReference type="InterPro" id="IPR023506">
    <property type="entry name" value="Trans-aconitate_MeTrfase"/>
</dbReference>
<dbReference type="SUPFAM" id="SSF53335">
    <property type="entry name" value="S-adenosyl-L-methionine-dependent methyltransferases"/>
    <property type="match status" value="1"/>
</dbReference>
<dbReference type="AlphaFoldDB" id="A0AAE9KHP5"/>
<name>A0AAE9KHP5_9NEIS</name>
<dbReference type="InterPro" id="IPR025714">
    <property type="entry name" value="Methyltranfer_dom"/>
</dbReference>
<dbReference type="PANTHER" id="PTHR43861">
    <property type="entry name" value="TRANS-ACONITATE 2-METHYLTRANSFERASE-RELATED"/>
    <property type="match status" value="1"/>
</dbReference>
<gene>
    <name evidence="5 8" type="primary">tam</name>
    <name evidence="7" type="ORF">EV680_11260</name>
    <name evidence="8" type="ORF">LVJ78_04270</name>
</gene>
<keyword evidence="2 5" id="KW-0489">Methyltransferase</keyword>
<keyword evidence="3 5" id="KW-0808">Transferase</keyword>
<evidence type="ECO:0000313" key="9">
    <source>
        <dbReference type="Proteomes" id="UP000294721"/>
    </source>
</evidence>
<evidence type="ECO:0000313" key="10">
    <source>
        <dbReference type="Proteomes" id="UP000829756"/>
    </source>
</evidence>
<dbReference type="EC" id="2.1.1.144" evidence="5"/>
<dbReference type="Proteomes" id="UP000294721">
    <property type="component" value="Unassembled WGS sequence"/>
</dbReference>